<dbReference type="InParanoid" id="A0A1Y2C0T7"/>
<gene>
    <name evidence="2" type="ORF">BCR35DRAFT_311400</name>
</gene>
<sequence>MAPKRPAESYTAPSPGTASTSNTAGKRVKFAPPSVTGGPAGGSSRATGDDDLDADDLQDGAGGSKKDKVVTDGYDSDSSAGSDDGFGGGGGRQGKKDGKTGEGEGDDDDDDMFGDGDAKEEKGADKGKGKGKEFLEMGDIEGQEFGKGEDGEADEDEEEDYVPEDDLANADDAPRGKRSKEGMGYQLSSFNMQDELAEGRFSADGSYVRNADDPLATHDTWLDGVSKKAIKAARESKQRMEDEARRREEAEAKGDGALAQERDDCMIGLLGLIREGETVTKALGRLGAARKKVVRKKVKAKSSGEDEMEVDDDTAMAVVEEPTPAVEEDPAVKKINRITHLASTLLAQGELEIYDTSYEDIIKTLKQEGAVRRDWVPPRDPDIEREEAEAATAAREAAASSGRRVLIARPGGGTPASTTKYWYKWVVPQEGQPEGQEYGPYARAELEGWISQGYFGPGAEKIAVKPEGKMAFVTWREASA</sequence>
<feature type="region of interest" description="Disordered" evidence="1">
    <location>
        <begin position="233"/>
        <end position="257"/>
    </location>
</feature>
<accession>A0A1Y2C0T7</accession>
<feature type="compositionally biased region" description="Acidic residues" evidence="1">
    <location>
        <begin position="49"/>
        <end position="58"/>
    </location>
</feature>
<protein>
    <recommendedName>
        <fullName evidence="4">GYF domain-containing protein</fullName>
    </recommendedName>
</protein>
<dbReference type="Gene3D" id="3.30.1490.40">
    <property type="match status" value="1"/>
</dbReference>
<dbReference type="OrthoDB" id="331341at2759"/>
<feature type="compositionally biased region" description="Polar residues" evidence="1">
    <location>
        <begin position="11"/>
        <end position="24"/>
    </location>
</feature>
<evidence type="ECO:0000256" key="1">
    <source>
        <dbReference type="SAM" id="MobiDB-lite"/>
    </source>
</evidence>
<proteinExistence type="predicted"/>
<feature type="compositionally biased region" description="Low complexity" evidence="1">
    <location>
        <begin position="72"/>
        <end position="83"/>
    </location>
</feature>
<evidence type="ECO:0000313" key="2">
    <source>
        <dbReference type="EMBL" id="ORY40630.1"/>
    </source>
</evidence>
<dbReference type="SUPFAM" id="SSF55277">
    <property type="entry name" value="GYF domain"/>
    <property type="match status" value="1"/>
</dbReference>
<dbReference type="PANTHER" id="PTHR13138">
    <property type="entry name" value="PROTEIN LIN1"/>
    <property type="match status" value="1"/>
</dbReference>
<feature type="compositionally biased region" description="Acidic residues" evidence="1">
    <location>
        <begin position="103"/>
        <end position="114"/>
    </location>
</feature>
<organism evidence="2 3">
    <name type="scientific">Leucosporidium creatinivorum</name>
    <dbReference type="NCBI Taxonomy" id="106004"/>
    <lineage>
        <taxon>Eukaryota</taxon>
        <taxon>Fungi</taxon>
        <taxon>Dikarya</taxon>
        <taxon>Basidiomycota</taxon>
        <taxon>Pucciniomycotina</taxon>
        <taxon>Microbotryomycetes</taxon>
        <taxon>Leucosporidiales</taxon>
        <taxon>Leucosporidium</taxon>
    </lineage>
</organism>
<dbReference type="EMBL" id="MCGR01000140">
    <property type="protein sequence ID" value="ORY40630.1"/>
    <property type="molecule type" value="Genomic_DNA"/>
</dbReference>
<dbReference type="FunCoup" id="A0A1Y2C0T7">
    <property type="interactions" value="601"/>
</dbReference>
<reference evidence="2 3" key="1">
    <citation type="submission" date="2016-07" db="EMBL/GenBank/DDBJ databases">
        <title>Pervasive Adenine N6-methylation of Active Genes in Fungi.</title>
        <authorList>
            <consortium name="DOE Joint Genome Institute"/>
            <person name="Mondo S.J."/>
            <person name="Dannebaum R.O."/>
            <person name="Kuo R.C."/>
            <person name="Labutti K."/>
            <person name="Haridas S."/>
            <person name="Kuo A."/>
            <person name="Salamov A."/>
            <person name="Ahrendt S.R."/>
            <person name="Lipzen A."/>
            <person name="Sullivan W."/>
            <person name="Andreopoulos W.B."/>
            <person name="Clum A."/>
            <person name="Lindquist E."/>
            <person name="Daum C."/>
            <person name="Ramamoorthy G.K."/>
            <person name="Gryganskyi A."/>
            <person name="Culley D."/>
            <person name="Magnuson J.K."/>
            <person name="James T.Y."/>
            <person name="O'Malley M.A."/>
            <person name="Stajich J.E."/>
            <person name="Spatafora J.W."/>
            <person name="Visel A."/>
            <person name="Grigoriev I.V."/>
        </authorList>
    </citation>
    <scope>NUCLEOTIDE SEQUENCE [LARGE SCALE GENOMIC DNA]</scope>
    <source>
        <strain evidence="2 3">62-1032</strain>
    </source>
</reference>
<dbReference type="PANTHER" id="PTHR13138:SF3">
    <property type="entry name" value="CD2 ANTIGEN CYTOPLASMIC TAIL-BINDING PROTEIN 2"/>
    <property type="match status" value="1"/>
</dbReference>
<evidence type="ECO:0008006" key="4">
    <source>
        <dbReference type="Google" id="ProtNLM"/>
    </source>
</evidence>
<dbReference type="Proteomes" id="UP000193467">
    <property type="component" value="Unassembled WGS sequence"/>
</dbReference>
<evidence type="ECO:0000313" key="3">
    <source>
        <dbReference type="Proteomes" id="UP000193467"/>
    </source>
</evidence>
<dbReference type="InterPro" id="IPR039905">
    <property type="entry name" value="CD2BP2/Lin1"/>
</dbReference>
<keyword evidence="3" id="KW-1185">Reference proteome</keyword>
<feature type="compositionally biased region" description="Acidic residues" evidence="1">
    <location>
        <begin position="151"/>
        <end position="169"/>
    </location>
</feature>
<feature type="region of interest" description="Disordered" evidence="1">
    <location>
        <begin position="1"/>
        <end position="182"/>
    </location>
</feature>
<dbReference type="STRING" id="106004.A0A1Y2C0T7"/>
<dbReference type="AlphaFoldDB" id="A0A1Y2C0T7"/>
<name>A0A1Y2C0T7_9BASI</name>
<comment type="caution">
    <text evidence="2">The sequence shown here is derived from an EMBL/GenBank/DDBJ whole genome shotgun (WGS) entry which is preliminary data.</text>
</comment>
<feature type="compositionally biased region" description="Basic and acidic residues" evidence="1">
    <location>
        <begin position="172"/>
        <end position="181"/>
    </location>
</feature>
<dbReference type="InterPro" id="IPR035445">
    <property type="entry name" value="GYF-like_dom_sf"/>
</dbReference>
<feature type="compositionally biased region" description="Basic and acidic residues" evidence="1">
    <location>
        <begin position="116"/>
        <end position="135"/>
    </location>
</feature>
<dbReference type="GO" id="GO:0005682">
    <property type="term" value="C:U5 snRNP"/>
    <property type="evidence" value="ECO:0007669"/>
    <property type="project" value="InterPro"/>
</dbReference>